<organism evidence="1 2">
    <name type="scientific">Savagea faecisuis</name>
    <dbReference type="NCBI Taxonomy" id="1274803"/>
    <lineage>
        <taxon>Bacteria</taxon>
        <taxon>Bacillati</taxon>
        <taxon>Bacillota</taxon>
        <taxon>Bacilli</taxon>
        <taxon>Bacillales</taxon>
        <taxon>Caryophanaceae</taxon>
        <taxon>Savagea</taxon>
    </lineage>
</organism>
<evidence type="ECO:0000313" key="1">
    <source>
        <dbReference type="EMBL" id="MFD0942873.1"/>
    </source>
</evidence>
<keyword evidence="2" id="KW-1185">Reference proteome</keyword>
<evidence type="ECO:0000313" key="2">
    <source>
        <dbReference type="Proteomes" id="UP001596976"/>
    </source>
</evidence>
<dbReference type="PIRSF" id="PIRSF034934">
    <property type="entry name" value="AbiF_AbiD"/>
    <property type="match status" value="1"/>
</dbReference>
<dbReference type="RefSeq" id="WP_381009844.1">
    <property type="nucleotide sequence ID" value="NZ_JBHTJF010000016.1"/>
</dbReference>
<reference evidence="2" key="1">
    <citation type="journal article" date="2019" name="Int. J. Syst. Evol. Microbiol.">
        <title>The Global Catalogue of Microorganisms (GCM) 10K type strain sequencing project: providing services to taxonomists for standard genome sequencing and annotation.</title>
        <authorList>
            <consortium name="The Broad Institute Genomics Platform"/>
            <consortium name="The Broad Institute Genome Sequencing Center for Infectious Disease"/>
            <person name="Wu L."/>
            <person name="Ma J."/>
        </authorList>
    </citation>
    <scope>NUCLEOTIDE SEQUENCE [LARGE SCALE GENOMIC DNA]</scope>
    <source>
        <strain evidence="2">CCUG 63563</strain>
    </source>
</reference>
<protein>
    <submittedName>
        <fullName evidence="1">Abi family protein</fullName>
    </submittedName>
</protein>
<name>A0ABW3GX61_9BACL</name>
<dbReference type="Proteomes" id="UP001596976">
    <property type="component" value="Unassembled WGS sequence"/>
</dbReference>
<dbReference type="EMBL" id="JBHTJF010000016">
    <property type="protein sequence ID" value="MFD0942873.1"/>
    <property type="molecule type" value="Genomic_DNA"/>
</dbReference>
<gene>
    <name evidence="1" type="ORF">ACFQ0V_03715</name>
</gene>
<dbReference type="InterPro" id="IPR011664">
    <property type="entry name" value="Abi_system_AbiD/AbiF-like"/>
</dbReference>
<proteinExistence type="predicted"/>
<dbReference type="Pfam" id="PF07751">
    <property type="entry name" value="Abi_2"/>
    <property type="match status" value="1"/>
</dbReference>
<accession>A0ABW3GX61</accession>
<dbReference type="InterPro" id="IPR017034">
    <property type="entry name" value="Abi_system_AbiD/AbiF"/>
</dbReference>
<comment type="caution">
    <text evidence="1">The sequence shown here is derived from an EMBL/GenBank/DDBJ whole genome shotgun (WGS) entry which is preliminary data.</text>
</comment>
<sequence>MDPSEINIKEPTTYEQQVKILKERNLIIHNDEEALSFLKRVNYYRFSAYGLTLRQTSNKDLFRDEITFTHMKMLYNFDQKLRDLLMKYLELIEIEFRSKIAYHHAHEFGALGYRNSGNFSSKRPHDSFLEELDKQIDRAGRELFVMHHRHKYGGEFPFWVAIEVTSFGELSKLFRNLKDDTKNKVVKDFNVPYYYVESWLHSLAYVRNVCAHYGRLYGKKLTIKPTLFKSKRSSIRNSGVFAAVYVLSKLLHQDNRTNFITFLHALIEEYAEYVDLEELGFPEEWEKRLREK</sequence>